<accession>A0A9P5X4X2</accession>
<comment type="caution">
    <text evidence="1">The sequence shown here is derived from an EMBL/GenBank/DDBJ whole genome shotgun (WGS) entry which is preliminary data.</text>
</comment>
<sequence>MQISNLLELSEIDFRATCNRLSAVLHVHGHSDSFDPSQFGDTDRPFWHATPASVNELRDHVRDRLGGSIHFYHKSFFDFLMDPTRSGPFCVTSSPMNNAYFKHCLEVMLKYEESYCFQGSDLILAHGVADSASSLSWPYTNELVNSVLKACVYEWAFDACFQWGSLPEIEHQFLQRFGRANFRKARQNQVMLYAGHSGFVFGGRWGCDGHFKFIRGTGLFRVPRGEFQKKFDIIKFKAVRRTPPPSVIFPDRILR</sequence>
<evidence type="ECO:0000313" key="2">
    <source>
        <dbReference type="Proteomes" id="UP000807342"/>
    </source>
</evidence>
<organism evidence="1 2">
    <name type="scientific">Macrolepiota fuliginosa MF-IS2</name>
    <dbReference type="NCBI Taxonomy" id="1400762"/>
    <lineage>
        <taxon>Eukaryota</taxon>
        <taxon>Fungi</taxon>
        <taxon>Dikarya</taxon>
        <taxon>Basidiomycota</taxon>
        <taxon>Agaricomycotina</taxon>
        <taxon>Agaricomycetes</taxon>
        <taxon>Agaricomycetidae</taxon>
        <taxon>Agaricales</taxon>
        <taxon>Agaricineae</taxon>
        <taxon>Agaricaceae</taxon>
        <taxon>Macrolepiota</taxon>
    </lineage>
</organism>
<name>A0A9P5X4X2_9AGAR</name>
<keyword evidence="2" id="KW-1185">Reference proteome</keyword>
<feature type="non-terminal residue" evidence="1">
    <location>
        <position position="255"/>
    </location>
</feature>
<gene>
    <name evidence="1" type="ORF">P691DRAFT_808462</name>
</gene>
<evidence type="ECO:0000313" key="1">
    <source>
        <dbReference type="EMBL" id="KAF9443699.1"/>
    </source>
</evidence>
<dbReference type="OrthoDB" id="5967843at2759"/>
<reference evidence="1" key="1">
    <citation type="submission" date="2020-11" db="EMBL/GenBank/DDBJ databases">
        <authorList>
            <consortium name="DOE Joint Genome Institute"/>
            <person name="Ahrendt S."/>
            <person name="Riley R."/>
            <person name="Andreopoulos W."/>
            <person name="Labutti K."/>
            <person name="Pangilinan J."/>
            <person name="Ruiz-Duenas F.J."/>
            <person name="Barrasa J.M."/>
            <person name="Sanchez-Garcia M."/>
            <person name="Camarero S."/>
            <person name="Miyauchi S."/>
            <person name="Serrano A."/>
            <person name="Linde D."/>
            <person name="Babiker R."/>
            <person name="Drula E."/>
            <person name="Ayuso-Fernandez I."/>
            <person name="Pacheco R."/>
            <person name="Padilla G."/>
            <person name="Ferreira P."/>
            <person name="Barriuso J."/>
            <person name="Kellner H."/>
            <person name="Castanera R."/>
            <person name="Alfaro M."/>
            <person name="Ramirez L."/>
            <person name="Pisabarro A.G."/>
            <person name="Kuo A."/>
            <person name="Tritt A."/>
            <person name="Lipzen A."/>
            <person name="He G."/>
            <person name="Yan M."/>
            <person name="Ng V."/>
            <person name="Cullen D."/>
            <person name="Martin F."/>
            <person name="Rosso M.-N."/>
            <person name="Henrissat B."/>
            <person name="Hibbett D."/>
            <person name="Martinez A.T."/>
            <person name="Grigoriev I.V."/>
        </authorList>
    </citation>
    <scope>NUCLEOTIDE SEQUENCE</scope>
    <source>
        <strain evidence="1">MF-IS2</strain>
    </source>
</reference>
<dbReference type="EMBL" id="MU151443">
    <property type="protein sequence ID" value="KAF9443699.1"/>
    <property type="molecule type" value="Genomic_DNA"/>
</dbReference>
<protein>
    <submittedName>
        <fullName evidence="1">Uncharacterized protein</fullName>
    </submittedName>
</protein>
<dbReference type="Proteomes" id="UP000807342">
    <property type="component" value="Unassembled WGS sequence"/>
</dbReference>
<proteinExistence type="predicted"/>
<dbReference type="AlphaFoldDB" id="A0A9P5X4X2"/>